<proteinExistence type="predicted"/>
<protein>
    <submittedName>
        <fullName evidence="1">Uncharacterized protein</fullName>
    </submittedName>
</protein>
<reference evidence="2" key="1">
    <citation type="journal article" date="2019" name="bioRxiv">
        <title>Genomics, evolutionary history and diagnostics of the Alternaria alternata species group including apple and Asian pear pathotypes.</title>
        <authorList>
            <person name="Armitage A.D."/>
            <person name="Cockerton H.M."/>
            <person name="Sreenivasaprasad S."/>
            <person name="Woodhall J.W."/>
            <person name="Lane C.R."/>
            <person name="Harrison R.J."/>
            <person name="Clarkson J.P."/>
        </authorList>
    </citation>
    <scope>NUCLEOTIDE SEQUENCE [LARGE SCALE GENOMIC DNA]</scope>
    <source>
        <strain evidence="2">FERA 1082</strain>
    </source>
</reference>
<accession>A0A4Q4M623</accession>
<comment type="caution">
    <text evidence="1">The sequence shown here is derived from an EMBL/GenBank/DDBJ whole genome shotgun (WGS) entry which is preliminary data.</text>
</comment>
<gene>
    <name evidence="1" type="ORF">AA0114_g10645</name>
</gene>
<evidence type="ECO:0000313" key="1">
    <source>
        <dbReference type="EMBL" id="RYN41714.1"/>
    </source>
</evidence>
<organism evidence="1 2">
    <name type="scientific">Alternaria tenuissima</name>
    <dbReference type="NCBI Taxonomy" id="119927"/>
    <lineage>
        <taxon>Eukaryota</taxon>
        <taxon>Fungi</taxon>
        <taxon>Dikarya</taxon>
        <taxon>Ascomycota</taxon>
        <taxon>Pezizomycotina</taxon>
        <taxon>Dothideomycetes</taxon>
        <taxon>Pleosporomycetidae</taxon>
        <taxon>Pleosporales</taxon>
        <taxon>Pleosporineae</taxon>
        <taxon>Pleosporaceae</taxon>
        <taxon>Alternaria</taxon>
        <taxon>Alternaria sect. Alternaria</taxon>
        <taxon>Alternaria alternata complex</taxon>
    </lineage>
</organism>
<evidence type="ECO:0000313" key="2">
    <source>
        <dbReference type="Proteomes" id="UP000292402"/>
    </source>
</evidence>
<sequence>MYKPALQLTCWAPIRHSPTLLYSARAPLNTPLDSTAGLDAGYHALRSEHRQDDA</sequence>
<name>A0A4Q4M623_9PLEO</name>
<dbReference type="Proteomes" id="UP000292402">
    <property type="component" value="Unassembled WGS sequence"/>
</dbReference>
<dbReference type="AlphaFoldDB" id="A0A4Q4M623"/>
<dbReference type="EMBL" id="PDXA01000049">
    <property type="protein sequence ID" value="RYN41714.1"/>
    <property type="molecule type" value="Genomic_DNA"/>
</dbReference>